<reference evidence="3" key="2">
    <citation type="submission" date="2019-09" db="UniProtKB">
        <authorList>
            <consortium name="WormBaseParasite"/>
        </authorList>
    </citation>
    <scope>IDENTIFICATION</scope>
</reference>
<protein>
    <submittedName>
        <fullName evidence="1 3">Uncharacterized protein</fullName>
    </submittedName>
</protein>
<dbReference type="AlphaFoldDB" id="A0A183FUX5"/>
<evidence type="ECO:0000313" key="2">
    <source>
        <dbReference type="Proteomes" id="UP000050761"/>
    </source>
</evidence>
<gene>
    <name evidence="1" type="ORF">HPBE_LOCUS12049</name>
</gene>
<evidence type="ECO:0000313" key="1">
    <source>
        <dbReference type="EMBL" id="VDO90717.1"/>
    </source>
</evidence>
<dbReference type="Proteomes" id="UP000050761">
    <property type="component" value="Unassembled WGS sequence"/>
</dbReference>
<accession>A0A183FUX5</accession>
<organism evidence="2 3">
    <name type="scientific">Heligmosomoides polygyrus</name>
    <name type="common">Parasitic roundworm</name>
    <dbReference type="NCBI Taxonomy" id="6339"/>
    <lineage>
        <taxon>Eukaryota</taxon>
        <taxon>Metazoa</taxon>
        <taxon>Ecdysozoa</taxon>
        <taxon>Nematoda</taxon>
        <taxon>Chromadorea</taxon>
        <taxon>Rhabditida</taxon>
        <taxon>Rhabditina</taxon>
        <taxon>Rhabditomorpha</taxon>
        <taxon>Strongyloidea</taxon>
        <taxon>Heligmosomidae</taxon>
        <taxon>Heligmosomoides</taxon>
    </lineage>
</organism>
<reference evidence="1 2" key="1">
    <citation type="submission" date="2018-11" db="EMBL/GenBank/DDBJ databases">
        <authorList>
            <consortium name="Pathogen Informatics"/>
        </authorList>
    </citation>
    <scope>NUCLEOTIDE SEQUENCE [LARGE SCALE GENOMIC DNA]</scope>
</reference>
<sequence length="68" mass="7224">MKPNDVLFPGPPKTPRRSVLDCCSDAADAADAAAVAAATDLISRRLIINRSSLPVIVQLLNEHSLLSQ</sequence>
<proteinExistence type="predicted"/>
<evidence type="ECO:0000313" key="3">
    <source>
        <dbReference type="WBParaSite" id="HPBE_0001204801-mRNA-1"/>
    </source>
</evidence>
<name>A0A183FUX5_HELPZ</name>
<accession>A0A3P8A2K4</accession>
<keyword evidence="2" id="KW-1185">Reference proteome</keyword>
<dbReference type="EMBL" id="UZAH01027334">
    <property type="protein sequence ID" value="VDO90717.1"/>
    <property type="molecule type" value="Genomic_DNA"/>
</dbReference>
<dbReference type="WBParaSite" id="HPBE_0001204801-mRNA-1">
    <property type="protein sequence ID" value="HPBE_0001204801-mRNA-1"/>
    <property type="gene ID" value="HPBE_0001204801"/>
</dbReference>